<feature type="region of interest" description="Disordered" evidence="2">
    <location>
        <begin position="76"/>
        <end position="110"/>
    </location>
</feature>
<organism evidence="4 5">
    <name type="scientific">Eumeta variegata</name>
    <name type="common">Bagworm moth</name>
    <name type="synonym">Eumeta japonica</name>
    <dbReference type="NCBI Taxonomy" id="151549"/>
    <lineage>
        <taxon>Eukaryota</taxon>
        <taxon>Metazoa</taxon>
        <taxon>Ecdysozoa</taxon>
        <taxon>Arthropoda</taxon>
        <taxon>Hexapoda</taxon>
        <taxon>Insecta</taxon>
        <taxon>Pterygota</taxon>
        <taxon>Neoptera</taxon>
        <taxon>Endopterygota</taxon>
        <taxon>Lepidoptera</taxon>
        <taxon>Glossata</taxon>
        <taxon>Ditrysia</taxon>
        <taxon>Tineoidea</taxon>
        <taxon>Psychidae</taxon>
        <taxon>Oiketicinae</taxon>
        <taxon>Eumeta</taxon>
    </lineage>
</organism>
<sequence>MGEPSKRKGRTSAEPVAECMSKWRNIRCAYLRSIKCAANETKLTKPYYLHEHLEFVLPFLKPKLISILESQDENSQVDLTSQLDVKPESSMSSVEESDEENTPQKFTDTPIDNVAEAGRKRKAISGYVDYIEAKANTVRDDDATRHFVLGLLPELNAMNDIQRREFKIKVILLIDEILSR</sequence>
<evidence type="ECO:0000256" key="1">
    <source>
        <dbReference type="PROSITE-ProRule" id="PRU00371"/>
    </source>
</evidence>
<protein>
    <recommendedName>
        <fullName evidence="3">BESS domain-containing protein</fullName>
    </recommendedName>
</protein>
<dbReference type="EMBL" id="BGZK01000268">
    <property type="protein sequence ID" value="GBP33032.1"/>
    <property type="molecule type" value="Genomic_DNA"/>
</dbReference>
<feature type="domain" description="BESS" evidence="3">
    <location>
        <begin position="141"/>
        <end position="180"/>
    </location>
</feature>
<dbReference type="AlphaFoldDB" id="A0A4C1V438"/>
<dbReference type="InterPro" id="IPR004210">
    <property type="entry name" value="BESS_motif"/>
</dbReference>
<evidence type="ECO:0000259" key="3">
    <source>
        <dbReference type="PROSITE" id="PS51031"/>
    </source>
</evidence>
<dbReference type="GO" id="GO:0005634">
    <property type="term" value="C:nucleus"/>
    <property type="evidence" value="ECO:0007669"/>
    <property type="project" value="UniProtKB-SubCell"/>
</dbReference>
<name>A0A4C1V438_EUMVA</name>
<gene>
    <name evidence="4" type="ORF">EVAR_82872_1</name>
</gene>
<comment type="caution">
    <text evidence="4">The sequence shown here is derived from an EMBL/GenBank/DDBJ whole genome shotgun (WGS) entry which is preliminary data.</text>
</comment>
<comment type="subcellular location">
    <subcellularLocation>
        <location evidence="1">Nucleus</location>
    </subcellularLocation>
</comment>
<keyword evidence="1" id="KW-0539">Nucleus</keyword>
<dbReference type="OrthoDB" id="6147983at2759"/>
<evidence type="ECO:0000313" key="4">
    <source>
        <dbReference type="EMBL" id="GBP33032.1"/>
    </source>
</evidence>
<proteinExistence type="predicted"/>
<dbReference type="Proteomes" id="UP000299102">
    <property type="component" value="Unassembled WGS sequence"/>
</dbReference>
<evidence type="ECO:0000256" key="2">
    <source>
        <dbReference type="SAM" id="MobiDB-lite"/>
    </source>
</evidence>
<accession>A0A4C1V438</accession>
<evidence type="ECO:0000313" key="5">
    <source>
        <dbReference type="Proteomes" id="UP000299102"/>
    </source>
</evidence>
<keyword evidence="5" id="KW-1185">Reference proteome</keyword>
<reference evidence="4 5" key="1">
    <citation type="journal article" date="2019" name="Commun. Biol.">
        <title>The bagworm genome reveals a unique fibroin gene that provides high tensile strength.</title>
        <authorList>
            <person name="Kono N."/>
            <person name="Nakamura H."/>
            <person name="Ohtoshi R."/>
            <person name="Tomita M."/>
            <person name="Numata K."/>
            <person name="Arakawa K."/>
        </authorList>
    </citation>
    <scope>NUCLEOTIDE SEQUENCE [LARGE SCALE GENOMIC DNA]</scope>
</reference>
<dbReference type="PROSITE" id="PS51031">
    <property type="entry name" value="BESS"/>
    <property type="match status" value="1"/>
</dbReference>
<dbReference type="GO" id="GO:0003677">
    <property type="term" value="F:DNA binding"/>
    <property type="evidence" value="ECO:0007669"/>
    <property type="project" value="InterPro"/>
</dbReference>